<dbReference type="SUPFAM" id="SSF56112">
    <property type="entry name" value="Protein kinase-like (PK-like)"/>
    <property type="match status" value="1"/>
</dbReference>
<comment type="caution">
    <text evidence="2">The sequence shown here is derived from an EMBL/GenBank/DDBJ whole genome shotgun (WGS) entry which is preliminary data.</text>
</comment>
<protein>
    <submittedName>
        <fullName evidence="2">Uncharacterized protein</fullName>
    </submittedName>
</protein>
<feature type="chain" id="PRO_5040303200" evidence="1">
    <location>
        <begin position="29"/>
        <end position="122"/>
    </location>
</feature>
<dbReference type="Gene3D" id="3.30.200.20">
    <property type="entry name" value="Phosphorylase Kinase, domain 1"/>
    <property type="match status" value="1"/>
</dbReference>
<sequence>MAGDRLLHSSAMAWLWLALVWYLLCCWSDPLDFSTHGLLLLVYTMDKVPIRVDGRFRLGDVLGSDLYAVVYHAWNIIKDDAVAVKLKPITCSSSMQQEYNILKHLDTCDSHGLAVSLPSNVW</sequence>
<accession>A0A9P7CX59</accession>
<proteinExistence type="predicted"/>
<dbReference type="InterPro" id="IPR011009">
    <property type="entry name" value="Kinase-like_dom_sf"/>
</dbReference>
<name>A0A9P7CX59_9AGAM</name>
<dbReference type="Proteomes" id="UP000714275">
    <property type="component" value="Unassembled WGS sequence"/>
</dbReference>
<dbReference type="OrthoDB" id="10312358at2759"/>
<gene>
    <name evidence="2" type="ORF">EV702DRAFT_1050883</name>
</gene>
<evidence type="ECO:0000313" key="3">
    <source>
        <dbReference type="Proteomes" id="UP000714275"/>
    </source>
</evidence>
<keyword evidence="1" id="KW-0732">Signal</keyword>
<dbReference type="EMBL" id="JABBWD010000103">
    <property type="protein sequence ID" value="KAG1765827.1"/>
    <property type="molecule type" value="Genomic_DNA"/>
</dbReference>
<dbReference type="AlphaFoldDB" id="A0A9P7CX59"/>
<evidence type="ECO:0000313" key="2">
    <source>
        <dbReference type="EMBL" id="KAG1765827.1"/>
    </source>
</evidence>
<organism evidence="2 3">
    <name type="scientific">Suillus placidus</name>
    <dbReference type="NCBI Taxonomy" id="48579"/>
    <lineage>
        <taxon>Eukaryota</taxon>
        <taxon>Fungi</taxon>
        <taxon>Dikarya</taxon>
        <taxon>Basidiomycota</taxon>
        <taxon>Agaricomycotina</taxon>
        <taxon>Agaricomycetes</taxon>
        <taxon>Agaricomycetidae</taxon>
        <taxon>Boletales</taxon>
        <taxon>Suillineae</taxon>
        <taxon>Suillaceae</taxon>
        <taxon>Suillus</taxon>
    </lineage>
</organism>
<feature type="signal peptide" evidence="1">
    <location>
        <begin position="1"/>
        <end position="28"/>
    </location>
</feature>
<evidence type="ECO:0000256" key="1">
    <source>
        <dbReference type="SAM" id="SignalP"/>
    </source>
</evidence>
<keyword evidence="3" id="KW-1185">Reference proteome</keyword>
<reference evidence="2" key="1">
    <citation type="journal article" date="2020" name="New Phytol.">
        <title>Comparative genomics reveals dynamic genome evolution in host specialist ectomycorrhizal fungi.</title>
        <authorList>
            <person name="Lofgren L.A."/>
            <person name="Nguyen N.H."/>
            <person name="Vilgalys R."/>
            <person name="Ruytinx J."/>
            <person name="Liao H.L."/>
            <person name="Branco S."/>
            <person name="Kuo A."/>
            <person name="LaButti K."/>
            <person name="Lipzen A."/>
            <person name="Andreopoulos W."/>
            <person name="Pangilinan J."/>
            <person name="Riley R."/>
            <person name="Hundley H."/>
            <person name="Na H."/>
            <person name="Barry K."/>
            <person name="Grigoriev I.V."/>
            <person name="Stajich J.E."/>
            <person name="Kennedy P.G."/>
        </authorList>
    </citation>
    <scope>NUCLEOTIDE SEQUENCE</scope>
    <source>
        <strain evidence="2">DOB743</strain>
    </source>
</reference>